<feature type="region of interest" description="Disordered" evidence="1">
    <location>
        <begin position="287"/>
        <end position="308"/>
    </location>
</feature>
<comment type="caution">
    <text evidence="2">The sequence shown here is derived from an EMBL/GenBank/DDBJ whole genome shotgun (WGS) entry which is preliminary data.</text>
</comment>
<accession>A0A6A4QUN5</accession>
<evidence type="ECO:0000256" key="1">
    <source>
        <dbReference type="SAM" id="MobiDB-lite"/>
    </source>
</evidence>
<dbReference type="GO" id="GO:0030295">
    <property type="term" value="F:protein kinase activator activity"/>
    <property type="evidence" value="ECO:0007669"/>
    <property type="project" value="TreeGrafter"/>
</dbReference>
<reference evidence="3" key="1">
    <citation type="journal article" date="2020" name="Nat. Commun.">
        <title>Genome sequence of the cluster root forming white lupin.</title>
        <authorList>
            <person name="Hufnagel B."/>
            <person name="Marques A."/>
            <person name="Soriano A."/>
            <person name="Marques L."/>
            <person name="Divol F."/>
            <person name="Doumas P."/>
            <person name="Sallet E."/>
            <person name="Mancinotti D."/>
            <person name="Carrere S."/>
            <person name="Marande W."/>
            <person name="Arribat S."/>
            <person name="Keller J."/>
            <person name="Huneau C."/>
            <person name="Blein T."/>
            <person name="Aime D."/>
            <person name="Laguerre M."/>
            <person name="Taylor J."/>
            <person name="Schubert V."/>
            <person name="Nelson M."/>
            <person name="Geu-Flores F."/>
            <person name="Crespi M."/>
            <person name="Gallardo-Guerrero K."/>
            <person name="Delaux P.-M."/>
            <person name="Salse J."/>
            <person name="Berges H."/>
            <person name="Guyot R."/>
            <person name="Gouzy J."/>
            <person name="Peret B."/>
        </authorList>
    </citation>
    <scope>NUCLEOTIDE SEQUENCE [LARGE SCALE GENOMIC DNA]</scope>
    <source>
        <strain evidence="3">cv. Amiga</strain>
    </source>
</reference>
<dbReference type="GO" id="GO:0090307">
    <property type="term" value="P:mitotic spindle assembly"/>
    <property type="evidence" value="ECO:0007669"/>
    <property type="project" value="TreeGrafter"/>
</dbReference>
<protein>
    <recommendedName>
        <fullName evidence="4">TPX2 central domain-containing protein</fullName>
    </recommendedName>
</protein>
<dbReference type="GO" id="GO:0008017">
    <property type="term" value="F:microtubule binding"/>
    <property type="evidence" value="ECO:0007669"/>
    <property type="project" value="TreeGrafter"/>
</dbReference>
<dbReference type="AlphaFoldDB" id="A0A6A4QUN5"/>
<evidence type="ECO:0000313" key="2">
    <source>
        <dbReference type="EMBL" id="KAE9617213.1"/>
    </source>
</evidence>
<name>A0A6A4QUN5_LUPAL</name>
<keyword evidence="3" id="KW-1185">Reference proteome</keyword>
<dbReference type="PANTHER" id="PTHR14326">
    <property type="entry name" value="TARGETING PROTEIN FOR XKLP2"/>
    <property type="match status" value="1"/>
</dbReference>
<proteinExistence type="predicted"/>
<dbReference type="PANTHER" id="PTHR14326:SF55">
    <property type="entry name" value="CELL CYCLE REGULATED MICROTUBULE ASSOCIATED PROTEIN"/>
    <property type="match status" value="1"/>
</dbReference>
<evidence type="ECO:0008006" key="4">
    <source>
        <dbReference type="Google" id="ProtNLM"/>
    </source>
</evidence>
<dbReference type="GO" id="GO:0060236">
    <property type="term" value="P:regulation of mitotic spindle organization"/>
    <property type="evidence" value="ECO:0007669"/>
    <property type="project" value="InterPro"/>
</dbReference>
<dbReference type="GO" id="GO:0005880">
    <property type="term" value="C:nuclear microtubule"/>
    <property type="evidence" value="ECO:0007669"/>
    <property type="project" value="TreeGrafter"/>
</dbReference>
<dbReference type="InterPro" id="IPR009675">
    <property type="entry name" value="TPX2_fam"/>
</dbReference>
<dbReference type="GO" id="GO:0005819">
    <property type="term" value="C:spindle"/>
    <property type="evidence" value="ECO:0007669"/>
    <property type="project" value="InterPro"/>
</dbReference>
<evidence type="ECO:0000313" key="3">
    <source>
        <dbReference type="Proteomes" id="UP000447434"/>
    </source>
</evidence>
<feature type="compositionally biased region" description="Low complexity" evidence="1">
    <location>
        <begin position="293"/>
        <end position="308"/>
    </location>
</feature>
<dbReference type="OrthoDB" id="1684416at2759"/>
<dbReference type="Proteomes" id="UP000447434">
    <property type="component" value="Chromosome 3"/>
</dbReference>
<dbReference type="EMBL" id="WOCE01000003">
    <property type="protein sequence ID" value="KAE9617213.1"/>
    <property type="molecule type" value="Genomic_DNA"/>
</dbReference>
<organism evidence="2 3">
    <name type="scientific">Lupinus albus</name>
    <name type="common">White lupine</name>
    <name type="synonym">Lupinus termis</name>
    <dbReference type="NCBI Taxonomy" id="3870"/>
    <lineage>
        <taxon>Eukaryota</taxon>
        <taxon>Viridiplantae</taxon>
        <taxon>Streptophyta</taxon>
        <taxon>Embryophyta</taxon>
        <taxon>Tracheophyta</taxon>
        <taxon>Spermatophyta</taxon>
        <taxon>Magnoliopsida</taxon>
        <taxon>eudicotyledons</taxon>
        <taxon>Gunneridae</taxon>
        <taxon>Pentapetalae</taxon>
        <taxon>rosids</taxon>
        <taxon>fabids</taxon>
        <taxon>Fabales</taxon>
        <taxon>Fabaceae</taxon>
        <taxon>Papilionoideae</taxon>
        <taxon>50 kb inversion clade</taxon>
        <taxon>genistoids sensu lato</taxon>
        <taxon>core genistoids</taxon>
        <taxon>Genisteae</taxon>
        <taxon>Lupinus</taxon>
    </lineage>
</organism>
<gene>
    <name evidence="2" type="ORF">Lalb_Chr03g0033041</name>
</gene>
<sequence>MKEEYEVNEVEVDATMCCDEIDFDYEFDAPHFCDFTIPETFWDAFEAEQWFEYATSYPPSPFLLKLKLGNMGAMETFIVAADDYGSCMEHEKVSEIDDNNNKVEDTLKDRTKTRSKLSQSISKISRFMKPTKSHLAKQKNTTEVAQSIHSYTRFLSQNSSIDCQLTKRQKLEAGYLSKVARLKHQTLFMHKKSKEVDHADNNVASKSKVTIPKEPNLETASRAQRHRYINYYSDYSGMVLIRNYWMMCLLNRYKANAEPSGETKSSSKMFKARPLNKKVFHFRTSERAMQHTSSNAGGNLNSNSVSNSEIRDIKRTNFSDISRQEKYRMVNKLRGSPDDKRLLSKGERGVFRNIKVFPLEQNDKRVLNEPPTEIFSKLSLASDVKQTTKSQAKKQPISKVDLYEHSYDNLGLCLGLKENRPGSLHQEHEKMKIMKEGDERVCRKLYECMNEMESLISKHTCMLEVGL</sequence>